<dbReference type="GO" id="GO:0005509">
    <property type="term" value="F:calcium ion binding"/>
    <property type="evidence" value="ECO:0007669"/>
    <property type="project" value="InterPro"/>
</dbReference>
<dbReference type="Proteomes" id="UP000008871">
    <property type="component" value="Chromosome"/>
</dbReference>
<evidence type="ECO:0000256" key="4">
    <source>
        <dbReference type="SAM" id="SignalP"/>
    </source>
</evidence>
<keyword evidence="2" id="KW-0106">Calcium</keyword>
<organism evidence="5 6">
    <name type="scientific">Alcanivorax borkumensis (strain ATCC 700651 / DSM 11573 / NCIMB 13689 / SK2)</name>
    <dbReference type="NCBI Taxonomy" id="393595"/>
    <lineage>
        <taxon>Bacteria</taxon>
        <taxon>Pseudomonadati</taxon>
        <taxon>Pseudomonadota</taxon>
        <taxon>Gammaproteobacteria</taxon>
        <taxon>Oceanospirillales</taxon>
        <taxon>Alcanivoracaceae</taxon>
        <taxon>Alcanivorax</taxon>
    </lineage>
</organism>
<dbReference type="AlphaFoldDB" id="Q0VPC4"/>
<dbReference type="SUPFAM" id="SSF103647">
    <property type="entry name" value="TSP type-3 repeat"/>
    <property type="match status" value="3"/>
</dbReference>
<feature type="compositionally biased region" description="Acidic residues" evidence="3">
    <location>
        <begin position="67"/>
        <end position="91"/>
    </location>
</feature>
<proteinExistence type="predicted"/>
<sequence>MNSLMKVLLSIMIAATLGMGLAGCEADGDSDSSGGGGNAVGNIADQDADGVPDSVDNCPANSNAMQEDLDGDGIGDVCDDDRDGDGVDNDADNCPLLANDSQEDADGDGVGDACDMDNDQDKDGTDDGVDNCPATFNPEQGDVDGDGKGDVCDDDSDGDGVDDANDNCAFTANNDQADTDTDGVGDVCEDDRDGDTVLDDVDNCLSLPNTDQSDIDLDTVGDVCDEDRDGDGVDNDGTDSSDNCPDTANNDQLDLDGDGIGNVCDDDFDGEVDLTDTDGDGVIDSEDNCPEIANEDQADDDGDGIGNVCDDNGFTCSADSTFKQLTSADYTAEGDSLGGLFEFGVCLGCSVENADSVIDGSNASYAQVNLGLALGGLLSNTRHSGAYVAVDAKDPANDISETIVGFVVSDPAASLVSLELLGDFVSILFINDGEIVHEVKRIEAHLLGLSLLGLGANTDQRFIAALAPSDVSFDSIQLNYGGVLNLNKTLRVHDVCVGSPSF</sequence>
<dbReference type="InterPro" id="IPR028974">
    <property type="entry name" value="TSP_type-3_rpt"/>
</dbReference>
<dbReference type="Pfam" id="PF02412">
    <property type="entry name" value="TSP_3"/>
    <property type="match status" value="7"/>
</dbReference>
<dbReference type="EMBL" id="AM286690">
    <property type="protein sequence ID" value="CAL16974.1"/>
    <property type="molecule type" value="Genomic_DNA"/>
</dbReference>
<evidence type="ECO:0008006" key="7">
    <source>
        <dbReference type="Google" id="ProtNLM"/>
    </source>
</evidence>
<feature type="compositionally biased region" description="Acidic residues" evidence="3">
    <location>
        <begin position="152"/>
        <end position="165"/>
    </location>
</feature>
<dbReference type="Gene3D" id="4.10.1080.10">
    <property type="entry name" value="TSP type-3 repeat"/>
    <property type="match status" value="3"/>
</dbReference>
<evidence type="ECO:0000256" key="3">
    <source>
        <dbReference type="SAM" id="MobiDB-lite"/>
    </source>
</evidence>
<gene>
    <name evidence="5" type="ordered locus">ABO_1526</name>
</gene>
<dbReference type="eggNOG" id="COG3391">
    <property type="taxonomic scope" value="Bacteria"/>
</dbReference>
<evidence type="ECO:0000313" key="6">
    <source>
        <dbReference type="Proteomes" id="UP000008871"/>
    </source>
</evidence>
<feature type="compositionally biased region" description="Acidic residues" evidence="3">
    <location>
        <begin position="213"/>
        <end position="239"/>
    </location>
</feature>
<feature type="compositionally biased region" description="Polar residues" evidence="3">
    <location>
        <begin position="243"/>
        <end position="252"/>
    </location>
</feature>
<feature type="chain" id="PRO_5004178926" description="Thrombospondin" evidence="4">
    <location>
        <begin position="23"/>
        <end position="502"/>
    </location>
</feature>
<protein>
    <recommendedName>
        <fullName evidence="7">Thrombospondin</fullName>
    </recommendedName>
</protein>
<dbReference type="InterPro" id="IPR017897">
    <property type="entry name" value="Thrombospondin_3_rpt"/>
</dbReference>
<evidence type="ECO:0000256" key="1">
    <source>
        <dbReference type="ARBA" id="ARBA00022729"/>
    </source>
</evidence>
<dbReference type="PROSITE" id="PS51234">
    <property type="entry name" value="TSP3"/>
    <property type="match status" value="4"/>
</dbReference>
<accession>Q0VPC4</accession>
<dbReference type="OrthoDB" id="6197493at2"/>
<evidence type="ECO:0000256" key="2">
    <source>
        <dbReference type="ARBA" id="ARBA00022837"/>
    </source>
</evidence>
<keyword evidence="6" id="KW-1185">Reference proteome</keyword>
<feature type="region of interest" description="Disordered" evidence="3">
    <location>
        <begin position="210"/>
        <end position="256"/>
    </location>
</feature>
<dbReference type="PANTHER" id="PTHR10199">
    <property type="entry name" value="THROMBOSPONDIN"/>
    <property type="match status" value="1"/>
</dbReference>
<dbReference type="HOGENOM" id="CLU_574455_0_0_6"/>
<name>Q0VPC4_ALCBS</name>
<feature type="signal peptide" evidence="4">
    <location>
        <begin position="1"/>
        <end position="22"/>
    </location>
</feature>
<dbReference type="STRING" id="393595.ABO_1526"/>
<dbReference type="GO" id="GO:0007155">
    <property type="term" value="P:cell adhesion"/>
    <property type="evidence" value="ECO:0007669"/>
    <property type="project" value="InterPro"/>
</dbReference>
<dbReference type="KEGG" id="abo:ABO_1526"/>
<keyword evidence="1 4" id="KW-0732">Signal</keyword>
<reference evidence="5 6" key="1">
    <citation type="journal article" date="2006" name="Nat. Biotechnol.">
        <title>Genome sequence of the ubiquitous hydrocarbon-degrading marine bacterium Alcanivorax borkumensis.</title>
        <authorList>
            <person name="Schneiker S."/>
            <person name="Martins dos Santos V.A.P."/>
            <person name="Bartels D."/>
            <person name="Bekel T."/>
            <person name="Brecht M."/>
            <person name="Buhrmester J."/>
            <person name="Chernikova T.N."/>
            <person name="Denaro R."/>
            <person name="Ferrer M."/>
            <person name="Gertler C."/>
            <person name="Goesmann A."/>
            <person name="Golyshina O.V."/>
            <person name="Kaminski F."/>
            <person name="Khachane A.N."/>
            <person name="Lang S."/>
            <person name="Linke B."/>
            <person name="McHardy A.C."/>
            <person name="Meyer F."/>
            <person name="Nechitaylo T."/>
            <person name="Puehler A."/>
            <person name="Regenhardt D."/>
            <person name="Rupp O."/>
            <person name="Sabirova J.S."/>
            <person name="Selbitschka W."/>
            <person name="Yakimov M.M."/>
            <person name="Timmis K.N."/>
            <person name="Vorhoelter F.-J."/>
            <person name="Weidner S."/>
            <person name="Kaiser O."/>
            <person name="Golyshin P.N."/>
        </authorList>
    </citation>
    <scope>NUCLEOTIDE SEQUENCE [LARGE SCALE GENOMIC DNA]</scope>
    <source>
        <strain evidence="6">ATCC 700651 / DSM 11573 / NCIMB 13689 / SK2</strain>
    </source>
</reference>
<dbReference type="InterPro" id="IPR003367">
    <property type="entry name" value="Thrombospondin_3-like_rpt"/>
</dbReference>
<evidence type="ECO:0000313" key="5">
    <source>
        <dbReference type="EMBL" id="CAL16974.1"/>
    </source>
</evidence>
<dbReference type="PROSITE" id="PS51257">
    <property type="entry name" value="PROKAR_LIPOPROTEIN"/>
    <property type="match status" value="1"/>
</dbReference>
<dbReference type="FunFam" id="4.10.1080.10:FF:000001">
    <property type="entry name" value="Thrombospondin 3"/>
    <property type="match status" value="1"/>
</dbReference>
<feature type="region of interest" description="Disordered" evidence="3">
    <location>
        <begin position="26"/>
        <end position="183"/>
    </location>
</feature>
<dbReference type="eggNOG" id="COG5276">
    <property type="taxonomic scope" value="Bacteria"/>
</dbReference>
<feature type="compositionally biased region" description="Acidic residues" evidence="3">
    <location>
        <begin position="101"/>
        <end position="118"/>
    </location>
</feature>